<dbReference type="AlphaFoldDB" id="A0A0A9WS54"/>
<feature type="compositionally biased region" description="Basic and acidic residues" evidence="1">
    <location>
        <begin position="68"/>
        <end position="92"/>
    </location>
</feature>
<accession>A0A0A9WS54</accession>
<proteinExistence type="predicted"/>
<dbReference type="EMBL" id="GBHO01035939">
    <property type="protein sequence ID" value="JAG07665.1"/>
    <property type="molecule type" value="Transcribed_RNA"/>
</dbReference>
<protein>
    <submittedName>
        <fullName evidence="2">Calcium-transporting ATPase 1</fullName>
    </submittedName>
</protein>
<reference evidence="2" key="2">
    <citation type="submission" date="2014-07" db="EMBL/GenBank/DDBJ databases">
        <authorList>
            <person name="Hull J."/>
        </authorList>
    </citation>
    <scope>NUCLEOTIDE SEQUENCE</scope>
</reference>
<name>A0A0A9WS54_LYGHE</name>
<feature type="region of interest" description="Disordered" evidence="1">
    <location>
        <begin position="1"/>
        <end position="26"/>
    </location>
</feature>
<feature type="region of interest" description="Disordered" evidence="1">
    <location>
        <begin position="56"/>
        <end position="124"/>
    </location>
</feature>
<feature type="compositionally biased region" description="Polar residues" evidence="1">
    <location>
        <begin position="320"/>
        <end position="342"/>
    </location>
</feature>
<gene>
    <name evidence="2" type="primary">pmr1</name>
    <name evidence="2" type="ORF">CM83_26562</name>
</gene>
<feature type="compositionally biased region" description="Basic and acidic residues" evidence="1">
    <location>
        <begin position="309"/>
        <end position="319"/>
    </location>
</feature>
<evidence type="ECO:0000256" key="1">
    <source>
        <dbReference type="SAM" id="MobiDB-lite"/>
    </source>
</evidence>
<feature type="compositionally biased region" description="Polar residues" evidence="1">
    <location>
        <begin position="1"/>
        <end position="13"/>
    </location>
</feature>
<sequence length="342" mass="38052">MMKTRSSTISSTGEALLEKKTSTTRGVSIRECQEEQCEGIQALRSLQGYVTVTEKLQTGDAGPGPEKVPADLKVPEVTELESSKTDVTGGKREPRRKPKDKPTNPFWTDGNRQDHPLLPIPRPPRTVEIRGGDILGQCECLKRNGLQHDCPKWDCRGEDLCLTWPIPTCQPSGLGVPIIVESRVKKPDPANCDLTADEQKKAEKVAAMEKRKEEVRLIEHARSDWKIGKEQAALLKTANRKKGYLKCNIHSGKYRLVPLMRDEITQTPDELCTCPCDEMEHQQTAQVSMNQPAQSPCNQKETSEAQAKATKEPPTHESVRTSTTGIPTTKQLKAQIKTLKTN</sequence>
<reference evidence="2" key="1">
    <citation type="journal article" date="2014" name="PLoS ONE">
        <title>Transcriptome-Based Identification of ABC Transporters in the Western Tarnished Plant Bug Lygus hesperus.</title>
        <authorList>
            <person name="Hull J.J."/>
            <person name="Chaney K."/>
            <person name="Geib S.M."/>
            <person name="Fabrick J.A."/>
            <person name="Brent C.S."/>
            <person name="Walsh D."/>
            <person name="Lavine L.C."/>
        </authorList>
    </citation>
    <scope>NUCLEOTIDE SEQUENCE</scope>
</reference>
<feature type="compositionally biased region" description="Polar residues" evidence="1">
    <location>
        <begin position="285"/>
        <end position="300"/>
    </location>
</feature>
<evidence type="ECO:0000313" key="2">
    <source>
        <dbReference type="EMBL" id="JAG07665.1"/>
    </source>
</evidence>
<organism evidence="2">
    <name type="scientific">Lygus hesperus</name>
    <name type="common">Western plant bug</name>
    <dbReference type="NCBI Taxonomy" id="30085"/>
    <lineage>
        <taxon>Eukaryota</taxon>
        <taxon>Metazoa</taxon>
        <taxon>Ecdysozoa</taxon>
        <taxon>Arthropoda</taxon>
        <taxon>Hexapoda</taxon>
        <taxon>Insecta</taxon>
        <taxon>Pterygota</taxon>
        <taxon>Neoptera</taxon>
        <taxon>Paraneoptera</taxon>
        <taxon>Hemiptera</taxon>
        <taxon>Heteroptera</taxon>
        <taxon>Panheteroptera</taxon>
        <taxon>Cimicomorpha</taxon>
        <taxon>Miridae</taxon>
        <taxon>Mirini</taxon>
        <taxon>Lygus</taxon>
    </lineage>
</organism>
<feature type="region of interest" description="Disordered" evidence="1">
    <location>
        <begin position="285"/>
        <end position="342"/>
    </location>
</feature>